<sequence length="189" mass="21199">MSILSPSDSMDAFSDSPLSRGCSTALLKGEILLETRKHSAWGGAVTAQMYLPSSRSLIWPQLTDYPRWVHYFPDVIRSEVLHPPDALNQGCKRLYQVANKAFLFLSIQVEAYLRVVEIVQQQIQFRLEKGSFVDFSADLSLQDYADGTLLTYAVQATPTIPVPSLFIEQAMQLELPANMRKMRQVLCGG</sequence>
<evidence type="ECO:0000313" key="2">
    <source>
        <dbReference type="EMBL" id="MEP0864059.1"/>
    </source>
</evidence>
<dbReference type="PANTHER" id="PTHR34060:SF2">
    <property type="entry name" value="OS03G0837900 PROTEIN"/>
    <property type="match status" value="1"/>
</dbReference>
<dbReference type="InterPro" id="IPR023393">
    <property type="entry name" value="START-like_dom_sf"/>
</dbReference>
<gene>
    <name evidence="2" type="ORF">NDI37_06225</name>
</gene>
<comment type="caution">
    <text evidence="2">The sequence shown here is derived from an EMBL/GenBank/DDBJ whole genome shotgun (WGS) entry which is preliminary data.</text>
</comment>
<dbReference type="SUPFAM" id="SSF55961">
    <property type="entry name" value="Bet v1-like"/>
    <property type="match status" value="1"/>
</dbReference>
<dbReference type="RefSeq" id="WP_190418388.1">
    <property type="nucleotide sequence ID" value="NZ_JAMPKK010000009.1"/>
</dbReference>
<protein>
    <submittedName>
        <fullName evidence="2">Cyclase</fullName>
    </submittedName>
</protein>
<dbReference type="InterPro" id="IPR005031">
    <property type="entry name" value="COQ10_START"/>
</dbReference>
<evidence type="ECO:0000259" key="1">
    <source>
        <dbReference type="Pfam" id="PF03364"/>
    </source>
</evidence>
<dbReference type="EMBL" id="JAMPKK010000009">
    <property type="protein sequence ID" value="MEP0864059.1"/>
    <property type="molecule type" value="Genomic_DNA"/>
</dbReference>
<name>A0ABV0JKU8_9CYAN</name>
<feature type="domain" description="Coenzyme Q-binding protein COQ10 START" evidence="1">
    <location>
        <begin position="54"/>
        <end position="182"/>
    </location>
</feature>
<proteinExistence type="predicted"/>
<dbReference type="Proteomes" id="UP001442494">
    <property type="component" value="Unassembled WGS sequence"/>
</dbReference>
<evidence type="ECO:0000313" key="3">
    <source>
        <dbReference type="Proteomes" id="UP001442494"/>
    </source>
</evidence>
<reference evidence="2 3" key="1">
    <citation type="submission" date="2022-04" db="EMBL/GenBank/DDBJ databases">
        <title>Positive selection, recombination, and allopatry shape intraspecific diversity of widespread and dominant cyanobacteria.</title>
        <authorList>
            <person name="Wei J."/>
            <person name="Shu W."/>
            <person name="Hu C."/>
        </authorList>
    </citation>
    <scope>NUCLEOTIDE SEQUENCE [LARGE SCALE GENOMIC DNA]</scope>
    <source>
        <strain evidence="2 3">GB2-A5</strain>
    </source>
</reference>
<dbReference type="Pfam" id="PF03364">
    <property type="entry name" value="Polyketide_cyc"/>
    <property type="match status" value="1"/>
</dbReference>
<dbReference type="Gene3D" id="3.30.530.20">
    <property type="match status" value="1"/>
</dbReference>
<organism evidence="2 3">
    <name type="scientific">Funiculus sociatus GB2-A5</name>
    <dbReference type="NCBI Taxonomy" id="2933946"/>
    <lineage>
        <taxon>Bacteria</taxon>
        <taxon>Bacillati</taxon>
        <taxon>Cyanobacteriota</taxon>
        <taxon>Cyanophyceae</taxon>
        <taxon>Coleofasciculales</taxon>
        <taxon>Coleofasciculaceae</taxon>
        <taxon>Funiculus</taxon>
    </lineage>
</organism>
<keyword evidence="3" id="KW-1185">Reference proteome</keyword>
<accession>A0ABV0JKU8</accession>
<dbReference type="PANTHER" id="PTHR34060">
    <property type="entry name" value="POLYKETIDE CYCLASE / DEHYDRASE AND LIPID TRANSPORT PROTEIN"/>
    <property type="match status" value="1"/>
</dbReference>